<dbReference type="Proteomes" id="UP000198870">
    <property type="component" value="Unassembled WGS sequence"/>
</dbReference>
<dbReference type="AlphaFoldDB" id="A0A1G5GMQ9"/>
<evidence type="ECO:0000256" key="6">
    <source>
        <dbReference type="SAM" id="Phobius"/>
    </source>
</evidence>
<evidence type="ECO:0000256" key="5">
    <source>
        <dbReference type="ARBA" id="ARBA00023136"/>
    </source>
</evidence>
<dbReference type="GO" id="GO:0005524">
    <property type="term" value="F:ATP binding"/>
    <property type="evidence" value="ECO:0007669"/>
    <property type="project" value="InterPro"/>
</dbReference>
<dbReference type="NCBIfam" id="TIGR01494">
    <property type="entry name" value="ATPase_P-type"/>
    <property type="match status" value="1"/>
</dbReference>
<dbReference type="PANTHER" id="PTHR46594">
    <property type="entry name" value="P-TYPE CATION-TRANSPORTING ATPASE"/>
    <property type="match status" value="1"/>
</dbReference>
<dbReference type="EMBL" id="FMUX01000011">
    <property type="protein sequence ID" value="SCY52833.1"/>
    <property type="molecule type" value="Genomic_DNA"/>
</dbReference>
<organism evidence="7 8">
    <name type="scientific">Desulfoluna spongiiphila</name>
    <dbReference type="NCBI Taxonomy" id="419481"/>
    <lineage>
        <taxon>Bacteria</taxon>
        <taxon>Pseudomonadati</taxon>
        <taxon>Thermodesulfobacteriota</taxon>
        <taxon>Desulfobacteria</taxon>
        <taxon>Desulfobacterales</taxon>
        <taxon>Desulfolunaceae</taxon>
        <taxon>Desulfoluna</taxon>
    </lineage>
</organism>
<keyword evidence="4 6" id="KW-1133">Transmembrane helix</keyword>
<evidence type="ECO:0000313" key="7">
    <source>
        <dbReference type="EMBL" id="SCY52833.1"/>
    </source>
</evidence>
<evidence type="ECO:0000256" key="3">
    <source>
        <dbReference type="ARBA" id="ARBA00022723"/>
    </source>
</evidence>
<accession>A0A1G5GMQ9</accession>
<sequence>MGDIEMRAPVDGVHGTGGAGGAKSLVAVDEGRGEASREPCPGAMAVERIPMPRGVRRVAWVFFSLAALAAVITFVGWFTATGDLAPALTHGAMVLMLACPCVLGVALPMAAYRGASVRGIGLVNRRALEHCDRLDTVVFCSGGGLTRGRPRVIHAIPMNGETESRLVRLADAVEAGSDHLLARAVALYAERVGNFRSRATGFQSHGGRGVEAEVNGRIVRVGKASWLTSLGVCFHHEGEVLDALEADGNTTLVVESGGKIFGFLAVSDGIVPGAESVVADLQRMGLTVLFMTGSPYASARGLALRLGMDGVVADLAPGEKGGAVAALRARGKRVGVVGGGAEDASALAEANLGIAVQNASQGPAEAADVVLGSGTLENVSRVVGMGRAFCRSLRQNLGLSLAFFLFLFPFAAGLCRGVSGLPVMLREPHPMAWAAVTAAVCLTVALNSFRRTKP</sequence>
<dbReference type="Gene3D" id="3.40.1110.10">
    <property type="entry name" value="Calcium-transporting ATPase, cytoplasmic domain N"/>
    <property type="match status" value="1"/>
</dbReference>
<feature type="transmembrane region" description="Helical" evidence="6">
    <location>
        <begin position="431"/>
        <end position="449"/>
    </location>
</feature>
<feature type="transmembrane region" description="Helical" evidence="6">
    <location>
        <begin position="58"/>
        <end position="80"/>
    </location>
</feature>
<dbReference type="SUPFAM" id="SSF56784">
    <property type="entry name" value="HAD-like"/>
    <property type="match status" value="1"/>
</dbReference>
<name>A0A1G5GMQ9_9BACT</name>
<dbReference type="GO" id="GO:0046872">
    <property type="term" value="F:metal ion binding"/>
    <property type="evidence" value="ECO:0007669"/>
    <property type="project" value="UniProtKB-KW"/>
</dbReference>
<keyword evidence="8" id="KW-1185">Reference proteome</keyword>
<keyword evidence="3" id="KW-0479">Metal-binding</keyword>
<evidence type="ECO:0000256" key="1">
    <source>
        <dbReference type="ARBA" id="ARBA00004370"/>
    </source>
</evidence>
<gene>
    <name evidence="7" type="ORF">SAMN05216233_11113</name>
</gene>
<dbReference type="InterPro" id="IPR036412">
    <property type="entry name" value="HAD-like_sf"/>
</dbReference>
<dbReference type="GO" id="GO:0016020">
    <property type="term" value="C:membrane"/>
    <property type="evidence" value="ECO:0007669"/>
    <property type="project" value="UniProtKB-SubCell"/>
</dbReference>
<keyword evidence="2 6" id="KW-0812">Transmembrane</keyword>
<dbReference type="InterPro" id="IPR001757">
    <property type="entry name" value="P_typ_ATPase"/>
</dbReference>
<feature type="transmembrane region" description="Helical" evidence="6">
    <location>
        <begin position="397"/>
        <end position="419"/>
    </location>
</feature>
<evidence type="ECO:0000256" key="2">
    <source>
        <dbReference type="ARBA" id="ARBA00022692"/>
    </source>
</evidence>
<dbReference type="RefSeq" id="WP_092211489.1">
    <property type="nucleotide sequence ID" value="NZ_FMUX01000011.1"/>
</dbReference>
<proteinExistence type="predicted"/>
<dbReference type="PRINTS" id="PR00119">
    <property type="entry name" value="CATATPASE"/>
</dbReference>
<keyword evidence="5 6" id="KW-0472">Membrane</keyword>
<dbReference type="STRING" id="419481.SAMN05216233_11113"/>
<dbReference type="PANTHER" id="PTHR46594:SF4">
    <property type="entry name" value="P-TYPE CATION-TRANSPORTING ATPASE"/>
    <property type="match status" value="1"/>
</dbReference>
<protein>
    <submittedName>
        <fullName evidence="7">Cu+-exporting ATPase</fullName>
    </submittedName>
</protein>
<dbReference type="SUPFAM" id="SSF81660">
    <property type="entry name" value="Metal cation-transporting ATPase, ATP-binding domain N"/>
    <property type="match status" value="1"/>
</dbReference>
<dbReference type="InterPro" id="IPR023214">
    <property type="entry name" value="HAD_sf"/>
</dbReference>
<evidence type="ECO:0000256" key="4">
    <source>
        <dbReference type="ARBA" id="ARBA00022989"/>
    </source>
</evidence>
<comment type="subcellular location">
    <subcellularLocation>
        <location evidence="1">Membrane</location>
    </subcellularLocation>
</comment>
<dbReference type="Gene3D" id="3.40.50.1000">
    <property type="entry name" value="HAD superfamily/HAD-like"/>
    <property type="match status" value="1"/>
</dbReference>
<feature type="transmembrane region" description="Helical" evidence="6">
    <location>
        <begin position="92"/>
        <end position="112"/>
    </location>
</feature>
<evidence type="ECO:0000313" key="8">
    <source>
        <dbReference type="Proteomes" id="UP000198870"/>
    </source>
</evidence>
<dbReference type="OrthoDB" id="2490525at2"/>
<dbReference type="GO" id="GO:0016887">
    <property type="term" value="F:ATP hydrolysis activity"/>
    <property type="evidence" value="ECO:0007669"/>
    <property type="project" value="InterPro"/>
</dbReference>
<reference evidence="7 8" key="1">
    <citation type="submission" date="2016-10" db="EMBL/GenBank/DDBJ databases">
        <authorList>
            <person name="de Groot N.N."/>
        </authorList>
    </citation>
    <scope>NUCLEOTIDE SEQUENCE [LARGE SCALE GENOMIC DNA]</scope>
    <source>
        <strain evidence="7 8">AA1</strain>
    </source>
</reference>
<dbReference type="InterPro" id="IPR023299">
    <property type="entry name" value="ATPase_P-typ_cyto_dom_N"/>
</dbReference>
<dbReference type="Pfam" id="PF00702">
    <property type="entry name" value="Hydrolase"/>
    <property type="match status" value="1"/>
</dbReference>